<dbReference type="CDD" id="cd01852">
    <property type="entry name" value="AIG1"/>
    <property type="match status" value="1"/>
</dbReference>
<evidence type="ECO:0000256" key="1">
    <source>
        <dbReference type="ARBA" id="ARBA00008535"/>
    </source>
</evidence>
<dbReference type="Gene3D" id="3.40.50.300">
    <property type="entry name" value="P-loop containing nucleotide triphosphate hydrolases"/>
    <property type="match status" value="1"/>
</dbReference>
<dbReference type="PANTHER" id="PTHR10903:SF112">
    <property type="entry name" value="SI:CH211-113E8.5"/>
    <property type="match status" value="1"/>
</dbReference>
<evidence type="ECO:0000256" key="2">
    <source>
        <dbReference type="ARBA" id="ARBA00022741"/>
    </source>
</evidence>
<dbReference type="GO" id="GO:0005525">
    <property type="term" value="F:GTP binding"/>
    <property type="evidence" value="ECO:0007669"/>
    <property type="project" value="UniProtKB-KW"/>
</dbReference>
<dbReference type="InterPro" id="IPR045058">
    <property type="entry name" value="GIMA/IAN/Toc"/>
</dbReference>
<sequence length="221" mass="24923">SWRIHIFPEQPPTAEGGVAERIVMIGKTGVGKSASGNTIIGEEVFESAVRSESVTETCQIERVKHCKRKIHVVDTPGVLDTSESADTIKKEIAKCIHICSPGPHVFLLVLQIGRITQEEENCVRTLEKLFGPEVSNYITVLFTHGDKLKKDKMTISDYLKDGKPKLRELLARCGDRYHVFNNRDKNRTQVAHLIRKIDHMVSTNGGSHYTDDMFEKARRIL</sequence>
<accession>A0A3Q0SB33</accession>
<dbReference type="Pfam" id="PF04548">
    <property type="entry name" value="AIG1"/>
    <property type="match status" value="1"/>
</dbReference>
<name>A0A3Q0SB33_AMPCI</name>
<keyword evidence="3" id="KW-0342">GTP-binding</keyword>
<dbReference type="Proteomes" id="UP000261340">
    <property type="component" value="Unplaced"/>
</dbReference>
<feature type="domain" description="AIG1-type G" evidence="4">
    <location>
        <begin position="17"/>
        <end position="218"/>
    </location>
</feature>
<evidence type="ECO:0000313" key="5">
    <source>
        <dbReference type="Ensembl" id="ENSACIP00000018928.1"/>
    </source>
</evidence>
<dbReference type="FunFam" id="3.40.50.300:FF:000366">
    <property type="entry name" value="GTPase, IMAP family member 2"/>
    <property type="match status" value="1"/>
</dbReference>
<reference evidence="5" key="2">
    <citation type="submission" date="2025-09" db="UniProtKB">
        <authorList>
            <consortium name="Ensembl"/>
        </authorList>
    </citation>
    <scope>IDENTIFICATION</scope>
</reference>
<dbReference type="STRING" id="61819.ENSACIP00000018928"/>
<dbReference type="InterPro" id="IPR006703">
    <property type="entry name" value="G_AIG1"/>
</dbReference>
<dbReference type="Ensembl" id="ENSACIT00000019439.1">
    <property type="protein sequence ID" value="ENSACIP00000018928.1"/>
    <property type="gene ID" value="ENSACIG00000014745.1"/>
</dbReference>
<dbReference type="GeneTree" id="ENSGT01120000271858"/>
<evidence type="ECO:0000256" key="3">
    <source>
        <dbReference type="ARBA" id="ARBA00023134"/>
    </source>
</evidence>
<proteinExistence type="inferred from homology"/>
<organism evidence="5 6">
    <name type="scientific">Amphilophus citrinellus</name>
    <name type="common">Midas cichlid</name>
    <name type="synonym">Cichlasoma citrinellum</name>
    <dbReference type="NCBI Taxonomy" id="61819"/>
    <lineage>
        <taxon>Eukaryota</taxon>
        <taxon>Metazoa</taxon>
        <taxon>Chordata</taxon>
        <taxon>Craniata</taxon>
        <taxon>Vertebrata</taxon>
        <taxon>Euteleostomi</taxon>
        <taxon>Actinopterygii</taxon>
        <taxon>Neopterygii</taxon>
        <taxon>Teleostei</taxon>
        <taxon>Neoteleostei</taxon>
        <taxon>Acanthomorphata</taxon>
        <taxon>Ovalentaria</taxon>
        <taxon>Cichlomorphae</taxon>
        <taxon>Cichliformes</taxon>
        <taxon>Cichlidae</taxon>
        <taxon>New World cichlids</taxon>
        <taxon>Cichlasomatinae</taxon>
        <taxon>Heroini</taxon>
        <taxon>Amphilophus</taxon>
    </lineage>
</organism>
<evidence type="ECO:0000313" key="6">
    <source>
        <dbReference type="Proteomes" id="UP000261340"/>
    </source>
</evidence>
<dbReference type="PANTHER" id="PTHR10903">
    <property type="entry name" value="GTPASE, IMAP FAMILY MEMBER-RELATED"/>
    <property type="match status" value="1"/>
</dbReference>
<protein>
    <recommendedName>
        <fullName evidence="4">AIG1-type G domain-containing protein</fullName>
    </recommendedName>
</protein>
<comment type="similarity">
    <text evidence="1">Belongs to the TRAFAC class TrmE-Era-EngA-EngB-Septin-like GTPase superfamily. AIG1/Toc34/Toc159-like paraseptin GTPase family. IAN subfamily.</text>
</comment>
<dbReference type="InterPro" id="IPR027417">
    <property type="entry name" value="P-loop_NTPase"/>
</dbReference>
<dbReference type="OMA" id="CDEQEEV"/>
<keyword evidence="6" id="KW-1185">Reference proteome</keyword>
<keyword evidence="2" id="KW-0547">Nucleotide-binding</keyword>
<evidence type="ECO:0000259" key="4">
    <source>
        <dbReference type="PROSITE" id="PS51720"/>
    </source>
</evidence>
<dbReference type="AlphaFoldDB" id="A0A3Q0SB33"/>
<reference evidence="5" key="1">
    <citation type="submission" date="2025-08" db="UniProtKB">
        <authorList>
            <consortium name="Ensembl"/>
        </authorList>
    </citation>
    <scope>IDENTIFICATION</scope>
</reference>
<dbReference type="PROSITE" id="PS51720">
    <property type="entry name" value="G_AIG1"/>
    <property type="match status" value="1"/>
</dbReference>
<dbReference type="SUPFAM" id="SSF52540">
    <property type="entry name" value="P-loop containing nucleoside triphosphate hydrolases"/>
    <property type="match status" value="1"/>
</dbReference>